<dbReference type="Proteomes" id="UP000642748">
    <property type="component" value="Unassembled WGS sequence"/>
</dbReference>
<keyword evidence="3" id="KW-1185">Reference proteome</keyword>
<evidence type="ECO:0000313" key="3">
    <source>
        <dbReference type="Proteomes" id="UP000642748"/>
    </source>
</evidence>
<protein>
    <submittedName>
        <fullName evidence="2">Uncharacterized protein</fullName>
    </submittedName>
</protein>
<accession>A0A8J3QU26</accession>
<gene>
    <name evidence="2" type="ORF">Raf01_52760</name>
</gene>
<evidence type="ECO:0000313" key="2">
    <source>
        <dbReference type="EMBL" id="GIH17104.1"/>
    </source>
</evidence>
<evidence type="ECO:0000256" key="1">
    <source>
        <dbReference type="SAM" id="MobiDB-lite"/>
    </source>
</evidence>
<dbReference type="AlphaFoldDB" id="A0A8J3QU26"/>
<name>A0A8J3QU26_9ACTN</name>
<comment type="caution">
    <text evidence="2">The sequence shown here is derived from an EMBL/GenBank/DDBJ whole genome shotgun (WGS) entry which is preliminary data.</text>
</comment>
<organism evidence="2 3">
    <name type="scientific">Rugosimonospora africana</name>
    <dbReference type="NCBI Taxonomy" id="556532"/>
    <lineage>
        <taxon>Bacteria</taxon>
        <taxon>Bacillati</taxon>
        <taxon>Actinomycetota</taxon>
        <taxon>Actinomycetes</taxon>
        <taxon>Micromonosporales</taxon>
        <taxon>Micromonosporaceae</taxon>
        <taxon>Rugosimonospora</taxon>
    </lineage>
</organism>
<proteinExistence type="predicted"/>
<dbReference type="EMBL" id="BONZ01000050">
    <property type="protein sequence ID" value="GIH17104.1"/>
    <property type="molecule type" value="Genomic_DNA"/>
</dbReference>
<reference evidence="2" key="1">
    <citation type="submission" date="2021-01" db="EMBL/GenBank/DDBJ databases">
        <title>Whole genome shotgun sequence of Rugosimonospora africana NBRC 104875.</title>
        <authorList>
            <person name="Komaki H."/>
            <person name="Tamura T."/>
        </authorList>
    </citation>
    <scope>NUCLEOTIDE SEQUENCE</scope>
    <source>
        <strain evidence="2">NBRC 104875</strain>
    </source>
</reference>
<feature type="region of interest" description="Disordered" evidence="1">
    <location>
        <begin position="52"/>
        <end position="90"/>
    </location>
</feature>
<sequence>MPGVEGPSIHVCQVVSALADARVAGARAAVTAAAPANFITLRRLTPLMLSSPGSDSSFGVHGPVDPRPGPYRTERVTPAVGVGTRAASGT</sequence>